<keyword evidence="16 18" id="KW-0472">Membrane</keyword>
<name>A0A076E8S4_9NEOP</name>
<comment type="catalytic activity">
    <reaction evidence="17 18">
        <text>a ubiquinone + NADH + 5 H(+)(in) = a ubiquinol + NAD(+) + 4 H(+)(out)</text>
        <dbReference type="Rhea" id="RHEA:29091"/>
        <dbReference type="Rhea" id="RHEA-COMP:9565"/>
        <dbReference type="Rhea" id="RHEA-COMP:9566"/>
        <dbReference type="ChEBI" id="CHEBI:15378"/>
        <dbReference type="ChEBI" id="CHEBI:16389"/>
        <dbReference type="ChEBI" id="CHEBI:17976"/>
        <dbReference type="ChEBI" id="CHEBI:57540"/>
        <dbReference type="ChEBI" id="CHEBI:57945"/>
        <dbReference type="EC" id="7.1.1.2"/>
    </reaction>
</comment>
<dbReference type="InterPro" id="IPR003917">
    <property type="entry name" value="NADH_UbQ_OxRdtase_chain2"/>
</dbReference>
<evidence type="ECO:0000256" key="14">
    <source>
        <dbReference type="ARBA" id="ARBA00023075"/>
    </source>
</evidence>
<feature type="transmembrane region" description="Helical" evidence="18">
    <location>
        <begin position="111"/>
        <end position="134"/>
    </location>
</feature>
<evidence type="ECO:0000256" key="11">
    <source>
        <dbReference type="ARBA" id="ARBA00022982"/>
    </source>
</evidence>
<dbReference type="OrthoDB" id="588261at2759"/>
<evidence type="ECO:0000256" key="4">
    <source>
        <dbReference type="ARBA" id="ARBA00012944"/>
    </source>
</evidence>
<feature type="transmembrane region" description="Helical" evidence="18">
    <location>
        <begin position="194"/>
        <end position="212"/>
    </location>
</feature>
<protein>
    <recommendedName>
        <fullName evidence="5 18">NADH-ubiquinone oxidoreductase chain 2</fullName>
        <ecNumber evidence="4 18">7.1.1.2</ecNumber>
    </recommendedName>
</protein>
<evidence type="ECO:0000256" key="1">
    <source>
        <dbReference type="ARBA" id="ARBA00003257"/>
    </source>
</evidence>
<feature type="transmembrane region" description="Helical" evidence="18">
    <location>
        <begin position="20"/>
        <end position="42"/>
    </location>
</feature>
<comment type="function">
    <text evidence="18">Core subunit of the mitochondrial membrane respiratory chain NADH dehydrogenase (Complex I) which catalyzes electron transfer from NADH through the respiratory chain, using ubiquinone as an electron acceptor. Essential for the catalytic activity and assembly of complex I.</text>
</comment>
<comment type="subcellular location">
    <subcellularLocation>
        <location evidence="2 18">Mitochondrion inner membrane</location>
        <topology evidence="2 18">Multi-pass membrane protein</topology>
    </subcellularLocation>
</comment>
<evidence type="ECO:0000256" key="6">
    <source>
        <dbReference type="ARBA" id="ARBA00022448"/>
    </source>
</evidence>
<keyword evidence="6" id="KW-0813">Transport</keyword>
<evidence type="ECO:0000256" key="9">
    <source>
        <dbReference type="ARBA" id="ARBA00022792"/>
    </source>
</evidence>
<feature type="transmembrane region" description="Helical" evidence="18">
    <location>
        <begin position="290"/>
        <end position="313"/>
    </location>
</feature>
<feature type="domain" description="NADH:quinone oxidoreductase/Mrp antiporter transmembrane" evidence="19">
    <location>
        <begin position="46"/>
        <end position="301"/>
    </location>
</feature>
<dbReference type="GO" id="GO:0005743">
    <property type="term" value="C:mitochondrial inner membrane"/>
    <property type="evidence" value="ECO:0007669"/>
    <property type="project" value="UniProtKB-SubCell"/>
</dbReference>
<comment type="similarity">
    <text evidence="3 18">Belongs to the complex I subunit 2 family.</text>
</comment>
<feature type="transmembrane region" description="Helical" evidence="18">
    <location>
        <begin position="169"/>
        <end position="187"/>
    </location>
</feature>
<proteinExistence type="inferred from homology"/>
<evidence type="ECO:0000256" key="5">
    <source>
        <dbReference type="ARBA" id="ARBA00021008"/>
    </source>
</evidence>
<evidence type="ECO:0000256" key="18">
    <source>
        <dbReference type="RuleBase" id="RU003403"/>
    </source>
</evidence>
<dbReference type="AlphaFoldDB" id="A0A076E8S4"/>
<keyword evidence="8 18" id="KW-0812">Transmembrane</keyword>
<keyword evidence="10 18" id="KW-1278">Translocase</keyword>
<feature type="transmembrane region" description="Helical" evidence="18">
    <location>
        <begin position="253"/>
        <end position="270"/>
    </location>
</feature>
<dbReference type="EC" id="7.1.1.2" evidence="4 18"/>
<evidence type="ECO:0000256" key="7">
    <source>
        <dbReference type="ARBA" id="ARBA00022660"/>
    </source>
</evidence>
<feature type="transmembrane region" description="Helical" evidence="18">
    <location>
        <begin position="334"/>
        <end position="356"/>
    </location>
</feature>
<keyword evidence="12 18" id="KW-1133">Transmembrane helix</keyword>
<keyword evidence="7 18" id="KW-0679">Respiratory chain</keyword>
<evidence type="ECO:0000259" key="19">
    <source>
        <dbReference type="Pfam" id="PF00361"/>
    </source>
</evidence>
<dbReference type="InterPro" id="IPR001750">
    <property type="entry name" value="ND/Mrp_TM"/>
</dbReference>
<evidence type="ECO:0000256" key="2">
    <source>
        <dbReference type="ARBA" id="ARBA00004448"/>
    </source>
</evidence>
<reference evidence="20" key="1">
    <citation type="journal article" date="2014" name="Mol. Phylogenet. Evol.">
        <title>Towards a mitogenomic phylogeny of Lepidoptera.</title>
        <authorList>
            <person name="Timmermans M.J."/>
            <person name="Lees D.C."/>
            <person name="Simonsen T.J."/>
        </authorList>
    </citation>
    <scope>NUCLEOTIDE SEQUENCE</scope>
</reference>
<evidence type="ECO:0000256" key="3">
    <source>
        <dbReference type="ARBA" id="ARBA00007012"/>
    </source>
</evidence>
<organism evidence="20">
    <name type="scientific">Emmelina monodactyla</name>
    <name type="common">morning-glory plume moth</name>
    <dbReference type="NCBI Taxonomy" id="467774"/>
    <lineage>
        <taxon>Eukaryota</taxon>
        <taxon>Metazoa</taxon>
        <taxon>Ecdysozoa</taxon>
        <taxon>Arthropoda</taxon>
        <taxon>Hexapoda</taxon>
        <taxon>Insecta</taxon>
        <taxon>Pterygota</taxon>
        <taxon>Neoptera</taxon>
        <taxon>Endopterygota</taxon>
        <taxon>Lepidoptera</taxon>
        <taxon>Glossata</taxon>
        <taxon>Ditrysia</taxon>
        <taxon>Pterophoroidea</taxon>
        <taxon>Pterophoridae</taxon>
        <taxon>Pterophorinae</taxon>
        <taxon>Emmelina</taxon>
    </lineage>
</organism>
<sequence>MFPTPTKLNLKFNLSNFLFYMYFNLNSSKFFFLFVLIFSTLVTISSNSWFGCWIGLEINLLSFIPLISNSKNMLTNEASLKYFLIQSIASINFLFFILLKMIMLLNFKNEVYLAILINSSLLMKMGSFPFHFWFPNIIEGMSWMNCFILMTWQKISPMILLSYYFNKNFLLLCVIMNSLIGAIGGFNQTSLRKLLAFSSINNLSWMILSILISESLWILYMTVYMFLIFIMCLMFYLLNVLFINQMFILNLNYFTKIIISINFLSLGGLPPFLGFLPKWMMINYLVINNLYFLTFLLIMCSLIMLFFYIRILFSSLLFNYLKLKWFKNFIKNKWFNFINLLSMISIMGLIFSTLIFF</sequence>
<evidence type="ECO:0000256" key="13">
    <source>
        <dbReference type="ARBA" id="ARBA00023027"/>
    </source>
</evidence>
<comment type="function">
    <text evidence="1">Core subunit of the mitochondrial membrane respiratory chain NADH dehydrogenase (Complex I) that is believed to belong to the minimal assembly required for catalysis. Complex I functions in the transfer of electrons from NADH to the respiratory chain. The immediate electron acceptor for the enzyme is believed to be ubiquinone.</text>
</comment>
<feature type="transmembrane region" description="Helical" evidence="18">
    <location>
        <begin position="218"/>
        <end position="241"/>
    </location>
</feature>
<evidence type="ECO:0000256" key="16">
    <source>
        <dbReference type="ARBA" id="ARBA00023136"/>
    </source>
</evidence>
<evidence type="ECO:0000256" key="17">
    <source>
        <dbReference type="ARBA" id="ARBA00049551"/>
    </source>
</evidence>
<dbReference type="GO" id="GO:0006120">
    <property type="term" value="P:mitochondrial electron transport, NADH to ubiquinone"/>
    <property type="evidence" value="ECO:0007669"/>
    <property type="project" value="InterPro"/>
</dbReference>
<keyword evidence="15 18" id="KW-0496">Mitochondrion</keyword>
<dbReference type="GO" id="GO:0008137">
    <property type="term" value="F:NADH dehydrogenase (ubiquinone) activity"/>
    <property type="evidence" value="ECO:0007669"/>
    <property type="project" value="UniProtKB-EC"/>
</dbReference>
<keyword evidence="11 18" id="KW-0249">Electron transport</keyword>
<evidence type="ECO:0000256" key="15">
    <source>
        <dbReference type="ARBA" id="ARBA00023128"/>
    </source>
</evidence>
<keyword evidence="14 18" id="KW-0830">Ubiquinone</keyword>
<keyword evidence="13 18" id="KW-0520">NAD</keyword>
<dbReference type="PANTHER" id="PTHR46552:SF1">
    <property type="entry name" value="NADH-UBIQUINONE OXIDOREDUCTASE CHAIN 2"/>
    <property type="match status" value="1"/>
</dbReference>
<gene>
    <name evidence="20" type="primary">ND2</name>
</gene>
<feature type="transmembrane region" description="Helical" evidence="18">
    <location>
        <begin position="49"/>
        <end position="68"/>
    </location>
</feature>
<dbReference type="EMBL" id="KJ508063">
    <property type="protein sequence ID" value="AII02559.1"/>
    <property type="molecule type" value="Genomic_DNA"/>
</dbReference>
<evidence type="ECO:0000313" key="20">
    <source>
        <dbReference type="EMBL" id="AII02559.1"/>
    </source>
</evidence>
<dbReference type="PRINTS" id="PR01436">
    <property type="entry name" value="NADHDHGNASE2"/>
</dbReference>
<evidence type="ECO:0000256" key="8">
    <source>
        <dbReference type="ARBA" id="ARBA00022692"/>
    </source>
</evidence>
<geneLocation type="mitochondrion" evidence="20"/>
<feature type="transmembrane region" description="Helical" evidence="18">
    <location>
        <begin position="80"/>
        <end position="99"/>
    </location>
</feature>
<dbReference type="InterPro" id="IPR050175">
    <property type="entry name" value="Complex_I_Subunit_2"/>
</dbReference>
<evidence type="ECO:0000256" key="10">
    <source>
        <dbReference type="ARBA" id="ARBA00022967"/>
    </source>
</evidence>
<evidence type="ECO:0000256" key="12">
    <source>
        <dbReference type="ARBA" id="ARBA00022989"/>
    </source>
</evidence>
<dbReference type="Pfam" id="PF00361">
    <property type="entry name" value="Proton_antipo_M"/>
    <property type="match status" value="1"/>
</dbReference>
<keyword evidence="9 18" id="KW-0999">Mitochondrion inner membrane</keyword>
<accession>A0A076E8S4</accession>
<dbReference type="PANTHER" id="PTHR46552">
    <property type="entry name" value="NADH-UBIQUINONE OXIDOREDUCTASE CHAIN 2"/>
    <property type="match status" value="1"/>
</dbReference>